<dbReference type="STRING" id="1392250.A0A2I2G8H0"/>
<dbReference type="VEuPathDB" id="FungiDB:P170DRAFT_509782"/>
<accession>A0A2I2G8H0</accession>
<dbReference type="RefSeq" id="XP_024704482.1">
    <property type="nucleotide sequence ID" value="XM_024854711.1"/>
</dbReference>
<dbReference type="PANTHER" id="PTHR11787">
    <property type="entry name" value="RAB GDP-DISSOCIATION INHIBITOR"/>
    <property type="match status" value="1"/>
</dbReference>
<gene>
    <name evidence="3" type="ORF">P170DRAFT_509782</name>
</gene>
<organism evidence="3 4">
    <name type="scientific">Aspergillus steynii IBT 23096</name>
    <dbReference type="NCBI Taxonomy" id="1392250"/>
    <lineage>
        <taxon>Eukaryota</taxon>
        <taxon>Fungi</taxon>
        <taxon>Dikarya</taxon>
        <taxon>Ascomycota</taxon>
        <taxon>Pezizomycotina</taxon>
        <taxon>Eurotiomycetes</taxon>
        <taxon>Eurotiomycetidae</taxon>
        <taxon>Eurotiales</taxon>
        <taxon>Aspergillaceae</taxon>
        <taxon>Aspergillus</taxon>
        <taxon>Aspergillus subgen. Circumdati</taxon>
    </lineage>
</organism>
<dbReference type="GO" id="GO:0005092">
    <property type="term" value="F:GDP-dissociation inhibitor activity"/>
    <property type="evidence" value="ECO:0007669"/>
    <property type="project" value="UniProtKB-UniRule"/>
</dbReference>
<dbReference type="SUPFAM" id="SSF51905">
    <property type="entry name" value="FAD/NAD(P)-binding domain"/>
    <property type="match status" value="1"/>
</dbReference>
<dbReference type="Gene3D" id="3.50.50.60">
    <property type="entry name" value="FAD/NAD(P)-binding domain"/>
    <property type="match status" value="1"/>
</dbReference>
<evidence type="ECO:0000313" key="4">
    <source>
        <dbReference type="Proteomes" id="UP000234275"/>
    </source>
</evidence>
<dbReference type="PRINTS" id="PR00891">
    <property type="entry name" value="RABGDIREP"/>
</dbReference>
<keyword evidence="4" id="KW-1185">Reference proteome</keyword>
<protein>
    <recommendedName>
        <fullName evidence="2">Rab proteins geranylgeranyltransferase</fullName>
    </recommendedName>
</protein>
<dbReference type="Gene3D" id="1.10.405.10">
    <property type="entry name" value="Guanine Nucleotide Dissociation Inhibitor, domain 1"/>
    <property type="match status" value="1"/>
</dbReference>
<dbReference type="Gene3D" id="3.30.519.10">
    <property type="entry name" value="Guanine Nucleotide Dissociation Inhibitor, domain 2"/>
    <property type="match status" value="1"/>
</dbReference>
<dbReference type="GO" id="GO:0005634">
    <property type="term" value="C:nucleus"/>
    <property type="evidence" value="ECO:0007669"/>
    <property type="project" value="TreeGrafter"/>
</dbReference>
<dbReference type="GO" id="GO:0007264">
    <property type="term" value="P:small GTPase-mediated signal transduction"/>
    <property type="evidence" value="ECO:0007669"/>
    <property type="project" value="UniProtKB-UniRule"/>
</dbReference>
<name>A0A2I2G8H0_9EURO</name>
<dbReference type="OrthoDB" id="1923006at2759"/>
<dbReference type="GO" id="GO:0016192">
    <property type="term" value="P:vesicle-mediated transport"/>
    <property type="evidence" value="ECO:0007669"/>
    <property type="project" value="TreeGrafter"/>
</dbReference>
<dbReference type="EMBL" id="MSFO01000004">
    <property type="protein sequence ID" value="PLB49180.1"/>
    <property type="molecule type" value="Genomic_DNA"/>
</dbReference>
<evidence type="ECO:0000256" key="2">
    <source>
        <dbReference type="PIRNR" id="PIRNR037514"/>
    </source>
</evidence>
<sequence>MESLSETPWDVTISGTGLAQSLLALALSRSGKKVLHVDRNPYYGGSEAAFSLQEAQEWATRVNQEPEDFPFEDATVHRPEDTQLSAPRAYTLSLSPQLIYSRSRLLPTLVSSKVYRQLEFQAVGSWWIHRTSSSNDGDNSSGSLYRVPSSREDIFADDLITVKSKRTLMRFLRHIGKPQEDHDGPEEDLSSPLSEYLASKFQVPAELHDPLLSLSLSQAAPQQTPADFAVPRIKRHLASIGVFGPGFGGLLAKWGGGAELAQVGCRALAVGGGVYVLNAGIKSMTPSSETGDADDARAEVHLSNDEVIKTKLVLGSQWDLPDQERPTCDKVARSIAIVSSPLESLFPVTAEGAPVPAGAVVVFPSSSLGHADDSPPVYVLVHSSETGECPPGQSVLYGSVSIPGPEGQSLIENAMHKLLQSSADSSATVLWSLCYTQLGQASTKAGAQVPTLTRLSNDTFCFPPVNLDLAFDDSLIDVVKEAWRLVMGDEAKESEFMEFEDREGAYDEE</sequence>
<comment type="similarity">
    <text evidence="1 2">Belongs to the Rab GDI family.</text>
</comment>
<dbReference type="InterPro" id="IPR017230">
    <property type="entry name" value="Mrs6"/>
</dbReference>
<dbReference type="InterPro" id="IPR018203">
    <property type="entry name" value="GDP_dissociation_inhibitor"/>
</dbReference>
<dbReference type="InterPro" id="IPR036188">
    <property type="entry name" value="FAD/NAD-bd_sf"/>
</dbReference>
<dbReference type="GeneID" id="36562417"/>
<evidence type="ECO:0000313" key="3">
    <source>
        <dbReference type="EMBL" id="PLB49180.1"/>
    </source>
</evidence>
<dbReference type="PIRSF" id="PIRSF037514">
    <property type="entry name" value="Rab_ger_ger_transf_A_fun"/>
    <property type="match status" value="1"/>
</dbReference>
<dbReference type="Pfam" id="PF00996">
    <property type="entry name" value="GDI"/>
    <property type="match status" value="1"/>
</dbReference>
<reference evidence="3 4" key="1">
    <citation type="submission" date="2016-12" db="EMBL/GenBank/DDBJ databases">
        <title>The genomes of Aspergillus section Nigri reveals drivers in fungal speciation.</title>
        <authorList>
            <consortium name="DOE Joint Genome Institute"/>
            <person name="Vesth T.C."/>
            <person name="Nybo J."/>
            <person name="Theobald S."/>
            <person name="Brandl J."/>
            <person name="Frisvad J.C."/>
            <person name="Nielsen K.F."/>
            <person name="Lyhne E.K."/>
            <person name="Kogle M.E."/>
            <person name="Kuo A."/>
            <person name="Riley R."/>
            <person name="Clum A."/>
            <person name="Nolan M."/>
            <person name="Lipzen A."/>
            <person name="Salamov A."/>
            <person name="Henrissat B."/>
            <person name="Wiebenga A."/>
            <person name="De Vries R.P."/>
            <person name="Grigoriev I.V."/>
            <person name="Mortensen U.H."/>
            <person name="Andersen M.R."/>
            <person name="Baker S.E."/>
        </authorList>
    </citation>
    <scope>NUCLEOTIDE SEQUENCE [LARGE SCALE GENOMIC DNA]</scope>
    <source>
        <strain evidence="3 4">IBT 23096</strain>
    </source>
</reference>
<dbReference type="PANTHER" id="PTHR11787:SF4">
    <property type="entry name" value="CHM, RAB ESCORT PROTEIN 1"/>
    <property type="match status" value="1"/>
</dbReference>
<comment type="caution">
    <text evidence="3">The sequence shown here is derived from an EMBL/GenBank/DDBJ whole genome shotgun (WGS) entry which is preliminary data.</text>
</comment>
<evidence type="ECO:0000256" key="1">
    <source>
        <dbReference type="ARBA" id="ARBA00005593"/>
    </source>
</evidence>
<dbReference type="GO" id="GO:0005968">
    <property type="term" value="C:Rab-protein geranylgeranyltransferase complex"/>
    <property type="evidence" value="ECO:0007669"/>
    <property type="project" value="TreeGrafter"/>
</dbReference>
<proteinExistence type="inferred from homology"/>
<dbReference type="AlphaFoldDB" id="A0A2I2G8H0"/>
<dbReference type="Proteomes" id="UP000234275">
    <property type="component" value="Unassembled WGS sequence"/>
</dbReference>
<dbReference type="SUPFAM" id="SSF54373">
    <property type="entry name" value="FAD-linked reductases, C-terminal domain"/>
    <property type="match status" value="1"/>
</dbReference>
<dbReference type="GO" id="GO:0005829">
    <property type="term" value="C:cytosol"/>
    <property type="evidence" value="ECO:0007669"/>
    <property type="project" value="TreeGrafter"/>
</dbReference>